<evidence type="ECO:0000256" key="4">
    <source>
        <dbReference type="ARBA" id="ARBA00022776"/>
    </source>
</evidence>
<dbReference type="InterPro" id="IPR038273">
    <property type="entry name" value="Ndc80_sf"/>
</dbReference>
<feature type="region of interest" description="Disordered" evidence="12">
    <location>
        <begin position="1"/>
        <end position="54"/>
    </location>
</feature>
<dbReference type="Proteomes" id="UP000678499">
    <property type="component" value="Unassembled WGS sequence"/>
</dbReference>
<dbReference type="OrthoDB" id="7459479at2759"/>
<keyword evidence="9 10" id="KW-0137">Centromere</keyword>
<comment type="subunit">
    <text evidence="10">Component of the NDC80 complex.</text>
</comment>
<dbReference type="PANTHER" id="PTHR10643:SF2">
    <property type="entry name" value="KINETOCHORE PROTEIN NDC80 HOMOLOG"/>
    <property type="match status" value="1"/>
</dbReference>
<dbReference type="AlphaFoldDB" id="A0A7R9C1H4"/>
<comment type="similarity">
    <text evidence="1 10">Belongs to the NDC80/HEC1 family.</text>
</comment>
<feature type="domain" description="Kinetochore protein Ndc80 CH" evidence="13">
    <location>
        <begin position="77"/>
        <end position="204"/>
    </location>
</feature>
<comment type="function">
    <text evidence="10">Acts as a component of the essential kinetochore-associated NDC80 complex, which is required for chromosome segregation and spindle checkpoint activity.</text>
</comment>
<evidence type="ECO:0000256" key="3">
    <source>
        <dbReference type="ARBA" id="ARBA00022618"/>
    </source>
</evidence>
<feature type="region of interest" description="Disordered" evidence="12">
    <location>
        <begin position="75"/>
        <end position="95"/>
    </location>
</feature>
<evidence type="ECO:0000259" key="13">
    <source>
        <dbReference type="Pfam" id="PF03801"/>
    </source>
</evidence>
<keyword evidence="2 10" id="KW-0158">Chromosome</keyword>
<dbReference type="Gene3D" id="1.10.418.30">
    <property type="entry name" value="Ncd80 complex, Ncd80 subunit"/>
    <property type="match status" value="1"/>
</dbReference>
<evidence type="ECO:0000256" key="5">
    <source>
        <dbReference type="ARBA" id="ARBA00022838"/>
    </source>
</evidence>
<evidence type="ECO:0000256" key="7">
    <source>
        <dbReference type="ARBA" id="ARBA00023242"/>
    </source>
</evidence>
<proteinExistence type="inferred from homology"/>
<dbReference type="PANTHER" id="PTHR10643">
    <property type="entry name" value="KINETOCHORE PROTEIN NDC80"/>
    <property type="match status" value="1"/>
</dbReference>
<keyword evidence="7 10" id="KW-0539">Nucleus</keyword>
<accession>A0A7R9C1H4</accession>
<evidence type="ECO:0000256" key="11">
    <source>
        <dbReference type="SAM" id="Coils"/>
    </source>
</evidence>
<keyword evidence="4 10" id="KW-0498">Mitosis</keyword>
<evidence type="ECO:0000256" key="10">
    <source>
        <dbReference type="RuleBase" id="RU368072"/>
    </source>
</evidence>
<evidence type="ECO:0000256" key="2">
    <source>
        <dbReference type="ARBA" id="ARBA00022454"/>
    </source>
</evidence>
<dbReference type="Pfam" id="PF03801">
    <property type="entry name" value="Ndc80_HEC"/>
    <property type="match status" value="1"/>
</dbReference>
<evidence type="ECO:0000256" key="1">
    <source>
        <dbReference type="ARBA" id="ARBA00007050"/>
    </source>
</evidence>
<comment type="subcellular location">
    <subcellularLocation>
        <location evidence="10">Chromosome</location>
        <location evidence="10">Centromere</location>
        <location evidence="10">Kinetochore</location>
    </subcellularLocation>
    <subcellularLocation>
        <location evidence="10">Nucleus</location>
    </subcellularLocation>
</comment>
<dbReference type="GO" id="GO:0051301">
    <property type="term" value="P:cell division"/>
    <property type="evidence" value="ECO:0007669"/>
    <property type="project" value="UniProtKB-UniRule"/>
</dbReference>
<dbReference type="GO" id="GO:0005634">
    <property type="term" value="C:nucleus"/>
    <property type="evidence" value="ECO:0007669"/>
    <property type="project" value="UniProtKB-SubCell"/>
</dbReference>
<dbReference type="EMBL" id="CAJPEX010008145">
    <property type="protein sequence ID" value="CAG0924577.1"/>
    <property type="molecule type" value="Genomic_DNA"/>
</dbReference>
<evidence type="ECO:0000256" key="9">
    <source>
        <dbReference type="ARBA" id="ARBA00023328"/>
    </source>
</evidence>
<keyword evidence="6 11" id="KW-0175">Coiled coil</keyword>
<keyword evidence="5 10" id="KW-0995">Kinetochore</keyword>
<organism evidence="14">
    <name type="scientific">Notodromas monacha</name>
    <dbReference type="NCBI Taxonomy" id="399045"/>
    <lineage>
        <taxon>Eukaryota</taxon>
        <taxon>Metazoa</taxon>
        <taxon>Ecdysozoa</taxon>
        <taxon>Arthropoda</taxon>
        <taxon>Crustacea</taxon>
        <taxon>Oligostraca</taxon>
        <taxon>Ostracoda</taxon>
        <taxon>Podocopa</taxon>
        <taxon>Podocopida</taxon>
        <taxon>Cypridocopina</taxon>
        <taxon>Cypridoidea</taxon>
        <taxon>Cyprididae</taxon>
        <taxon>Notodromas</taxon>
    </lineage>
</organism>
<dbReference type="EMBL" id="OA890182">
    <property type="protein sequence ID" value="CAD7284425.1"/>
    <property type="molecule type" value="Genomic_DNA"/>
</dbReference>
<protein>
    <recommendedName>
        <fullName evidence="10">Kinetochore protein NDC80</fullName>
    </recommendedName>
</protein>
<sequence length="665" mass="74803">MYRQRSASTDNNKRSLIPQLNRRRSRSNEGSDRKKSVAAMPMRNSVCPPNALRNLKASRPTGVCATPLSASSRSTRYTMSATKSPGSAFSNRPTNDPSYPAAVSDRIDMYFLNEGHDYRVPREFRTSQASKQQFLEVFVVLAQRLDPNFAPGGVKVSEDDILRILRMLGYSATLPKSSLVVLQKRSWPQVIATIDFLLETISQLDSVEEDHMSLIFRNTGDPVAEDAQAFQSAVLAEVINPDYCEFVSAAHGSEEEDINRIKERAQVAIEKFYNIDDVDPEQIEKESCELERQLEAQNELFHVACERYKQTSASVEEMVTSRDECEEKILNIAAQIESLCETNDGVKSRLDNISSKLAHSQEVNAKLRLQIANQPMSYMAAEELRGDRKNLKLKINSLEKSLDHMRSLREGKKAELAALRSSFDSQARTFNSENLLRFGTKGIKEFGANSASLDQASIVEWSRTVGKNLKSTAQSAHAEKQSLALSIDALKTEIASQEKQLSVAKTELTIDLSNATNMKQSQQTMREQWKANIRKATDDFLAAKNAAASLRIESCELCAQIEKLVIASQKMNVKRAEAVTFIEQLSGVIEQRKRERKEFSAHLLQRIKENVQRGFADMAEEMTMLTEGSKQSYGEMIQKLRSKWEEFLARASVRDAVISGKRARR</sequence>
<evidence type="ECO:0000313" key="15">
    <source>
        <dbReference type="Proteomes" id="UP000678499"/>
    </source>
</evidence>
<evidence type="ECO:0000256" key="8">
    <source>
        <dbReference type="ARBA" id="ARBA00023306"/>
    </source>
</evidence>
<evidence type="ECO:0000256" key="12">
    <source>
        <dbReference type="SAM" id="MobiDB-lite"/>
    </source>
</evidence>
<dbReference type="GO" id="GO:0031262">
    <property type="term" value="C:Ndc80 complex"/>
    <property type="evidence" value="ECO:0007669"/>
    <property type="project" value="UniProtKB-UniRule"/>
</dbReference>
<keyword evidence="15" id="KW-1185">Reference proteome</keyword>
<dbReference type="InterPro" id="IPR005550">
    <property type="entry name" value="Kinetochore_Ndc80"/>
</dbReference>
<gene>
    <name evidence="14" type="ORF">NMOB1V02_LOCUS12032</name>
</gene>
<evidence type="ECO:0000256" key="6">
    <source>
        <dbReference type="ARBA" id="ARBA00023054"/>
    </source>
</evidence>
<keyword evidence="8 10" id="KW-0131">Cell cycle</keyword>
<feature type="coiled-coil region" evidence="11">
    <location>
        <begin position="381"/>
        <end position="408"/>
    </location>
</feature>
<evidence type="ECO:0000313" key="14">
    <source>
        <dbReference type="EMBL" id="CAD7284425.1"/>
    </source>
</evidence>
<keyword evidence="3 10" id="KW-0132">Cell division</keyword>
<feature type="compositionally biased region" description="Polar residues" evidence="12">
    <location>
        <begin position="1"/>
        <end position="10"/>
    </location>
</feature>
<dbReference type="GO" id="GO:0051315">
    <property type="term" value="P:attachment of mitotic spindle microtubules to kinetochore"/>
    <property type="evidence" value="ECO:0007669"/>
    <property type="project" value="UniProtKB-UniRule"/>
</dbReference>
<feature type="coiled-coil region" evidence="11">
    <location>
        <begin position="480"/>
        <end position="507"/>
    </location>
</feature>
<dbReference type="InterPro" id="IPR055260">
    <property type="entry name" value="Ndc80_CH"/>
</dbReference>
<reference evidence="14" key="1">
    <citation type="submission" date="2020-11" db="EMBL/GenBank/DDBJ databases">
        <authorList>
            <person name="Tran Van P."/>
        </authorList>
    </citation>
    <scope>NUCLEOTIDE SEQUENCE</scope>
</reference>
<name>A0A7R9C1H4_9CRUS</name>
<feature type="compositionally biased region" description="Basic and acidic residues" evidence="12">
    <location>
        <begin position="26"/>
        <end position="35"/>
    </location>
</feature>